<dbReference type="InterPro" id="IPR013096">
    <property type="entry name" value="Cupin_2"/>
</dbReference>
<feature type="domain" description="Cupin type-2" evidence="1">
    <location>
        <begin position="83"/>
        <end position="150"/>
    </location>
</feature>
<dbReference type="SUPFAM" id="SSF51182">
    <property type="entry name" value="RmlC-like cupins"/>
    <property type="match status" value="1"/>
</dbReference>
<evidence type="ECO:0000313" key="2">
    <source>
        <dbReference type="EMBL" id="KAK7033808.1"/>
    </source>
</evidence>
<dbReference type="InterPro" id="IPR014710">
    <property type="entry name" value="RmlC-like_jellyroll"/>
</dbReference>
<comment type="caution">
    <text evidence="2">The sequence shown here is derived from an EMBL/GenBank/DDBJ whole genome shotgun (WGS) entry which is preliminary data.</text>
</comment>
<reference evidence="2 3" key="1">
    <citation type="journal article" date="2024" name="J Genomics">
        <title>Draft genome sequencing and assembly of Favolaschia claudopus CIRM-BRFM 2984 isolated from oak limbs.</title>
        <authorList>
            <person name="Navarro D."/>
            <person name="Drula E."/>
            <person name="Chaduli D."/>
            <person name="Cazenave R."/>
            <person name="Ahrendt S."/>
            <person name="Wang J."/>
            <person name="Lipzen A."/>
            <person name="Daum C."/>
            <person name="Barry K."/>
            <person name="Grigoriev I.V."/>
            <person name="Favel A."/>
            <person name="Rosso M.N."/>
            <person name="Martin F."/>
        </authorList>
    </citation>
    <scope>NUCLEOTIDE SEQUENCE [LARGE SCALE GENOMIC DNA]</scope>
    <source>
        <strain evidence="2 3">CIRM-BRFM 2984</strain>
    </source>
</reference>
<organism evidence="2 3">
    <name type="scientific">Favolaschia claudopus</name>
    <dbReference type="NCBI Taxonomy" id="2862362"/>
    <lineage>
        <taxon>Eukaryota</taxon>
        <taxon>Fungi</taxon>
        <taxon>Dikarya</taxon>
        <taxon>Basidiomycota</taxon>
        <taxon>Agaricomycotina</taxon>
        <taxon>Agaricomycetes</taxon>
        <taxon>Agaricomycetidae</taxon>
        <taxon>Agaricales</taxon>
        <taxon>Marasmiineae</taxon>
        <taxon>Mycenaceae</taxon>
        <taxon>Favolaschia</taxon>
    </lineage>
</organism>
<dbReference type="PANTHER" id="PTHR36156">
    <property type="entry name" value="SLR2101 PROTEIN"/>
    <property type="match status" value="1"/>
</dbReference>
<evidence type="ECO:0000259" key="1">
    <source>
        <dbReference type="Pfam" id="PF07883"/>
    </source>
</evidence>
<dbReference type="Gene3D" id="2.60.120.10">
    <property type="entry name" value="Jelly Rolls"/>
    <property type="match status" value="1"/>
</dbReference>
<dbReference type="InterPro" id="IPR011051">
    <property type="entry name" value="RmlC_Cupin_sf"/>
</dbReference>
<dbReference type="AlphaFoldDB" id="A0AAW0C5Y4"/>
<keyword evidence="3" id="KW-1185">Reference proteome</keyword>
<dbReference type="CDD" id="cd02231">
    <property type="entry name" value="cupin_BLL6423-like"/>
    <property type="match status" value="1"/>
</dbReference>
<dbReference type="Pfam" id="PF07883">
    <property type="entry name" value="Cupin_2"/>
    <property type="match status" value="1"/>
</dbReference>
<sequence length="174" mass="18584">MSLPPVRRVVTGHGPDALATFASDALVEVNTRPNGMALSFIAAAPSLPVNNQDPKDWANEEANGRNHEGLPNLFDVPGLSCRVFDVPPGGATPMHRTVTFDLVVMMHGEITITLDGGEQKVLKAGDFLVQKGTSHKWSNEHPTEVARMCVVMTNSLPLKIPGVNGGEEKILGKA</sequence>
<dbReference type="Proteomes" id="UP001362999">
    <property type="component" value="Unassembled WGS sequence"/>
</dbReference>
<evidence type="ECO:0000313" key="3">
    <source>
        <dbReference type="Proteomes" id="UP001362999"/>
    </source>
</evidence>
<dbReference type="Gene3D" id="2.20.70.150">
    <property type="match status" value="1"/>
</dbReference>
<proteinExistence type="predicted"/>
<dbReference type="PANTHER" id="PTHR36156:SF2">
    <property type="entry name" value="CUPIN TYPE-2 DOMAIN-CONTAINING PROTEIN"/>
    <property type="match status" value="1"/>
</dbReference>
<dbReference type="InterPro" id="IPR047142">
    <property type="entry name" value="OryJ/VirC-like"/>
</dbReference>
<dbReference type="EMBL" id="JAWWNJ010000022">
    <property type="protein sequence ID" value="KAK7033808.1"/>
    <property type="molecule type" value="Genomic_DNA"/>
</dbReference>
<protein>
    <submittedName>
        <fullName evidence="2">Cupin domain-containing protein</fullName>
    </submittedName>
</protein>
<name>A0AAW0C5Y4_9AGAR</name>
<accession>A0AAW0C5Y4</accession>
<gene>
    <name evidence="2" type="ORF">R3P38DRAFT_2916008</name>
</gene>